<accession>A0A6N7IWN1</accession>
<protein>
    <submittedName>
        <fullName evidence="1">50S ribosomal protein L23</fullName>
    </submittedName>
</protein>
<dbReference type="AlphaFoldDB" id="A0A6N7IWN1"/>
<evidence type="ECO:0000313" key="2">
    <source>
        <dbReference type="Proteomes" id="UP000460257"/>
    </source>
</evidence>
<keyword evidence="2" id="KW-1185">Reference proteome</keyword>
<keyword evidence="1" id="KW-0689">Ribosomal protein</keyword>
<name>A0A6N7IWN1_9FIRM</name>
<dbReference type="EMBL" id="VOGC01000001">
    <property type="protein sequence ID" value="MQN00410.1"/>
    <property type="molecule type" value="Genomic_DNA"/>
</dbReference>
<keyword evidence="1" id="KW-0687">Ribonucleoprotein</keyword>
<reference evidence="1" key="1">
    <citation type="journal article" date="2020" name="Appl. Environ. Microbiol.">
        <title>Medium-Chain Fatty Acid Synthesis by 'Candidatus Weimeria bifida' gen. nov., sp. nov., and 'Candidatus Pseudoramibacter fermentans' sp. nov.</title>
        <authorList>
            <person name="Scarborough M.J."/>
            <person name="Myers K.S."/>
            <person name="Donohue T.J."/>
            <person name="Noguera D.R."/>
        </authorList>
    </citation>
    <scope>NUCLEOTIDE SEQUENCE</scope>
    <source>
        <strain evidence="1">LCO1.1</strain>
    </source>
</reference>
<organism evidence="1 2">
    <name type="scientific">Candidatus Weimeria bifida</name>
    <dbReference type="NCBI Taxonomy" id="2599074"/>
    <lineage>
        <taxon>Bacteria</taxon>
        <taxon>Bacillati</taxon>
        <taxon>Bacillota</taxon>
        <taxon>Clostridia</taxon>
        <taxon>Lachnospirales</taxon>
        <taxon>Lachnospiraceae</taxon>
        <taxon>Candidatus Weimeria</taxon>
    </lineage>
</organism>
<evidence type="ECO:0000313" key="1">
    <source>
        <dbReference type="EMBL" id="MQN00410.1"/>
    </source>
</evidence>
<dbReference type="GO" id="GO:0005840">
    <property type="term" value="C:ribosome"/>
    <property type="evidence" value="ECO:0007669"/>
    <property type="project" value="UniProtKB-KW"/>
</dbReference>
<dbReference type="Proteomes" id="UP000460257">
    <property type="component" value="Unassembled WGS sequence"/>
</dbReference>
<proteinExistence type="predicted"/>
<sequence length="56" mass="6494">MCQNFSASYTLFIRPVVTEKSVSDNDRSQKVHLLSSSEANKFQITDVLRRCSMRLR</sequence>
<comment type="caution">
    <text evidence="1">The sequence shown here is derived from an EMBL/GenBank/DDBJ whole genome shotgun (WGS) entry which is preliminary data.</text>
</comment>
<gene>
    <name evidence="1" type="ORF">FRC54_00075</name>
</gene>